<protein>
    <submittedName>
        <fullName evidence="2">Uncharacterized protein</fullName>
    </submittedName>
</protein>
<feature type="region of interest" description="Disordered" evidence="1">
    <location>
        <begin position="1"/>
        <end position="31"/>
    </location>
</feature>
<dbReference type="EMBL" id="CAJOAY010000547">
    <property type="protein sequence ID" value="CAF3689317.1"/>
    <property type="molecule type" value="Genomic_DNA"/>
</dbReference>
<feature type="compositionally biased region" description="Basic residues" evidence="1">
    <location>
        <begin position="18"/>
        <end position="28"/>
    </location>
</feature>
<evidence type="ECO:0000313" key="4">
    <source>
        <dbReference type="Proteomes" id="UP000663891"/>
    </source>
</evidence>
<organism evidence="2 4">
    <name type="scientific">Adineta steineri</name>
    <dbReference type="NCBI Taxonomy" id="433720"/>
    <lineage>
        <taxon>Eukaryota</taxon>
        <taxon>Metazoa</taxon>
        <taxon>Spiralia</taxon>
        <taxon>Gnathifera</taxon>
        <taxon>Rotifera</taxon>
        <taxon>Eurotatoria</taxon>
        <taxon>Bdelloidea</taxon>
        <taxon>Adinetida</taxon>
        <taxon>Adinetidae</taxon>
        <taxon>Adineta</taxon>
    </lineage>
</organism>
<evidence type="ECO:0000313" key="3">
    <source>
        <dbReference type="EMBL" id="CAF3689317.1"/>
    </source>
</evidence>
<evidence type="ECO:0000313" key="2">
    <source>
        <dbReference type="EMBL" id="CAF0747394.1"/>
    </source>
</evidence>
<dbReference type="AlphaFoldDB" id="A0A813P9P2"/>
<dbReference type="EMBL" id="CAJNON010000005">
    <property type="protein sequence ID" value="CAF0747394.1"/>
    <property type="molecule type" value="Genomic_DNA"/>
</dbReference>
<dbReference type="Proteomes" id="UP000663881">
    <property type="component" value="Unassembled WGS sequence"/>
</dbReference>
<comment type="caution">
    <text evidence="2">The sequence shown here is derived from an EMBL/GenBank/DDBJ whole genome shotgun (WGS) entry which is preliminary data.</text>
</comment>
<dbReference type="Proteomes" id="UP000663891">
    <property type="component" value="Unassembled WGS sequence"/>
</dbReference>
<accession>A0A813P9P2</accession>
<name>A0A813P9P2_9BILA</name>
<evidence type="ECO:0000256" key="1">
    <source>
        <dbReference type="SAM" id="MobiDB-lite"/>
    </source>
</evidence>
<proteinExistence type="predicted"/>
<gene>
    <name evidence="3" type="ORF">OKA104_LOCUS11685</name>
    <name evidence="2" type="ORF">VCS650_LOCUS1025</name>
</gene>
<reference evidence="2" key="1">
    <citation type="submission" date="2021-02" db="EMBL/GenBank/DDBJ databases">
        <authorList>
            <person name="Nowell W R."/>
        </authorList>
    </citation>
    <scope>NUCLEOTIDE SEQUENCE</scope>
</reference>
<sequence length="575" mass="66005">MPKTRKTRRFTTTNPLSRPKRASTKVKSTKNEENKVAYYDLVSQPNESIKSKSTGNFIRIPKKPPRNLKVADDWDVKPGDVLSWSQGRPTETFFVTSEGTLLKNPDKSGSGYLTIPLAITSQFSDVLNCFSSVLDGVGRNYITNIELAPTDIFFTTHFSKQPLPTSIKNRKDISYSFDPNDEILYVTLESNPNQSQDFPLDTTKTDDIIQWISVANDLKAKFNVKYNFEGKETCNKVPRGIITGLPTGWQCQQQGSLMFGSDKIQGEWKCEGPEKTKDKARKAIEKHYKGLNKLDFHIMDLTNIGIEQPARYFDLVKKPETLKRTNGIPVPNSEFQDFHINRTSIPEDWDVSFGDVINWSKGRPTEAYFILEDRTLSKNPDRSGSGYLTIPFNVTKNSRNALLRYEYVIEGVGKNYVSTVEMHPEDIFIKKNWGEVPSEMISRNVEFIYDPLEEFLYVNIPHTKKSKEFKLGSTTMQDMQTWFAGAMEDQASFRVKYNFTGPHYQKYHDVYQLNTAHFSLPKTWSVEPGTTDLGHDYCHGEWKFHGDRKHLNEAKKGAQDFYKDLPITIEDIHHK</sequence>
<dbReference type="OrthoDB" id="9985567at2759"/>